<gene>
    <name evidence="2" type="ORF">Pmar_PMAR019747</name>
</gene>
<reference evidence="2 3" key="1">
    <citation type="submission" date="2008-07" db="EMBL/GenBank/DDBJ databases">
        <authorList>
            <person name="El-Sayed N."/>
            <person name="Caler E."/>
            <person name="Inman J."/>
            <person name="Amedeo P."/>
            <person name="Hass B."/>
            <person name="Wortman J."/>
        </authorList>
    </citation>
    <scope>NUCLEOTIDE SEQUENCE [LARGE SCALE GENOMIC DNA]</scope>
    <source>
        <strain evidence="3">ATCC 50983 / TXsc</strain>
    </source>
</reference>
<sequence>MLPAVNDLRRQRYRRGDSTTTTSRALYEANAILTEACCRLLDLIHNPGAHRRDMCIRQAREALAISQRLCHEASGDDLSDFTQSTDTKMILDAPIGVWKNPHGFVSTIYVEKRRVYGPLRRNVEAATRDREALVAAKSVIATVEDMKAFVRDILKPNKYGGVPVQ</sequence>
<proteinExistence type="predicted"/>
<dbReference type="InParanoid" id="C5LW29"/>
<protein>
    <submittedName>
        <fullName evidence="2">Uncharacterized protein</fullName>
    </submittedName>
</protein>
<dbReference type="GeneID" id="9044423"/>
<evidence type="ECO:0000313" key="2">
    <source>
        <dbReference type="EMBL" id="EEQ99099.1"/>
    </source>
</evidence>
<feature type="compositionally biased region" description="Basic and acidic residues" evidence="1">
    <location>
        <begin position="7"/>
        <end position="17"/>
    </location>
</feature>
<keyword evidence="3" id="KW-1185">Reference proteome</keyword>
<dbReference type="EMBL" id="GG686046">
    <property type="protein sequence ID" value="EEQ99099.1"/>
    <property type="molecule type" value="Genomic_DNA"/>
</dbReference>
<feature type="region of interest" description="Disordered" evidence="1">
    <location>
        <begin position="1"/>
        <end position="20"/>
    </location>
</feature>
<organism evidence="3">
    <name type="scientific">Perkinsus marinus (strain ATCC 50983 / TXsc)</name>
    <dbReference type="NCBI Taxonomy" id="423536"/>
    <lineage>
        <taxon>Eukaryota</taxon>
        <taxon>Sar</taxon>
        <taxon>Alveolata</taxon>
        <taxon>Perkinsozoa</taxon>
        <taxon>Perkinsea</taxon>
        <taxon>Perkinsida</taxon>
        <taxon>Perkinsidae</taxon>
        <taxon>Perkinsus</taxon>
    </lineage>
</organism>
<evidence type="ECO:0000256" key="1">
    <source>
        <dbReference type="SAM" id="MobiDB-lite"/>
    </source>
</evidence>
<accession>C5LW29</accession>
<name>C5LW29_PERM5</name>
<dbReference type="RefSeq" id="XP_002766382.1">
    <property type="nucleotide sequence ID" value="XM_002766336.1"/>
</dbReference>
<dbReference type="AlphaFoldDB" id="C5LW29"/>
<evidence type="ECO:0000313" key="3">
    <source>
        <dbReference type="Proteomes" id="UP000007800"/>
    </source>
</evidence>
<dbReference type="Proteomes" id="UP000007800">
    <property type="component" value="Unassembled WGS sequence"/>
</dbReference>